<evidence type="ECO:0000313" key="2">
    <source>
        <dbReference type="EMBL" id="CBH99106.1"/>
    </source>
</evidence>
<protein>
    <submittedName>
        <fullName evidence="2">Argininosuccinate synthase (Citrulline--aspartate ligase)</fullName>
        <ecNumber evidence="2">6.3.4.5</ecNumber>
    </submittedName>
</protein>
<dbReference type="EC" id="6.3.4.5" evidence="2"/>
<feature type="compositionally biased region" description="Basic and acidic residues" evidence="1">
    <location>
        <begin position="1"/>
        <end position="16"/>
    </location>
</feature>
<dbReference type="GO" id="GO:0004055">
    <property type="term" value="F:argininosuccinate synthase activity"/>
    <property type="evidence" value="ECO:0007669"/>
    <property type="project" value="UniProtKB-EC"/>
</dbReference>
<evidence type="ECO:0000256" key="1">
    <source>
        <dbReference type="SAM" id="MobiDB-lite"/>
    </source>
</evidence>
<dbReference type="AlphaFoldDB" id="E6PVZ9"/>
<gene>
    <name evidence="2" type="ORF">CARN2_0283</name>
</gene>
<dbReference type="EMBL" id="CABM01000067">
    <property type="protein sequence ID" value="CBH99106.1"/>
    <property type="molecule type" value="Genomic_DNA"/>
</dbReference>
<name>E6PVZ9_9ZZZZ</name>
<keyword evidence="2" id="KW-0436">Ligase</keyword>
<proteinExistence type="predicted"/>
<comment type="caution">
    <text evidence="2">The sequence shown here is derived from an EMBL/GenBank/DDBJ whole genome shotgun (WGS) entry which is preliminary data.</text>
</comment>
<sequence>MGAPAEGHDTLRRLQEELVPEADPDPRTAIASPTQHGDPVAS</sequence>
<feature type="region of interest" description="Disordered" evidence="1">
    <location>
        <begin position="1"/>
        <end position="42"/>
    </location>
</feature>
<organism evidence="2">
    <name type="scientific">mine drainage metagenome</name>
    <dbReference type="NCBI Taxonomy" id="410659"/>
    <lineage>
        <taxon>unclassified sequences</taxon>
        <taxon>metagenomes</taxon>
        <taxon>ecological metagenomes</taxon>
    </lineage>
</organism>
<reference evidence="2" key="1">
    <citation type="submission" date="2009-10" db="EMBL/GenBank/DDBJ databases">
        <title>Diversity of trophic interactions inside an arsenic-rich microbial ecosystem.</title>
        <authorList>
            <person name="Bertin P.N."/>
            <person name="Heinrich-Salmeron A."/>
            <person name="Pelletier E."/>
            <person name="Goulhen-Chollet F."/>
            <person name="Arsene-Ploetze F."/>
            <person name="Gallien S."/>
            <person name="Calteau A."/>
            <person name="Vallenet D."/>
            <person name="Casiot C."/>
            <person name="Chane-Woon-Ming B."/>
            <person name="Giloteaux L."/>
            <person name="Barakat M."/>
            <person name="Bonnefoy V."/>
            <person name="Bruneel O."/>
            <person name="Chandler M."/>
            <person name="Cleiss J."/>
            <person name="Duran R."/>
            <person name="Elbaz-Poulichet F."/>
            <person name="Fonknechten N."/>
            <person name="Lauga B."/>
            <person name="Mornico D."/>
            <person name="Ortet P."/>
            <person name="Schaeffer C."/>
            <person name="Siguier P."/>
            <person name="Alexander Thil Smith A."/>
            <person name="Van Dorsselaer A."/>
            <person name="Weissenbach J."/>
            <person name="Medigue C."/>
            <person name="Le Paslier D."/>
        </authorList>
    </citation>
    <scope>NUCLEOTIDE SEQUENCE</scope>
</reference>
<accession>E6PVZ9</accession>